<comment type="caution">
    <text evidence="1">The sequence shown here is derived from an EMBL/GenBank/DDBJ whole genome shotgun (WGS) entry which is preliminary data.</text>
</comment>
<accession>A0ACB9KZJ9</accession>
<evidence type="ECO:0000313" key="1">
    <source>
        <dbReference type="EMBL" id="KAI4302596.1"/>
    </source>
</evidence>
<keyword evidence="2" id="KW-1185">Reference proteome</keyword>
<reference evidence="2" key="1">
    <citation type="journal article" date="2023" name="Front. Plant Sci.">
        <title>Chromosomal-level genome assembly of Melastoma candidum provides insights into trichome evolution.</title>
        <authorList>
            <person name="Zhong Y."/>
            <person name="Wu W."/>
            <person name="Sun C."/>
            <person name="Zou P."/>
            <person name="Liu Y."/>
            <person name="Dai S."/>
            <person name="Zhou R."/>
        </authorList>
    </citation>
    <scope>NUCLEOTIDE SEQUENCE [LARGE SCALE GENOMIC DNA]</scope>
</reference>
<gene>
    <name evidence="1" type="ORF">MLD38_038320</name>
</gene>
<sequence length="435" mass="47564">MVSPASASVEGPREINFRRLENPRDGAPYPWNWCPSEMETSRLAGDEVRRGRVVAAGRKRVCRRERWVCHRCGSEDARDVREGMASLSGLKAPQCRFVVVRCWFRGRRGDGLPPLVLRTSEGTPGGCDGEPLWGMGRRAGPGGQHHLRCRVGTSTWSRWGRGEGWFTTAPRGTKISGTMGITETVSGWRLGQGIAVNKADGGWDEVGNKGSPHVELDLPWWSLSRINRKRRRKGYALSVGDVSLSSSPEGEIMGYSQICWGRGGAVVGAERGPDLLLFVTENVGWMEFPKVGECVFARISVSRGKTLLGFPDDEIADGHRGSASSPCSNEHQLANLHDVSIFFVDGESQRAEHTLSDSGVMSLVDHLTPPCRCLWISSGEILDNSLGKNGIFESPEPRYASSFSSLSFTLSCASHNQRVKSCAVLIGVLTLEHLS</sequence>
<dbReference type="EMBL" id="CM042891">
    <property type="protein sequence ID" value="KAI4302596.1"/>
    <property type="molecule type" value="Genomic_DNA"/>
</dbReference>
<organism evidence="1 2">
    <name type="scientific">Melastoma candidum</name>
    <dbReference type="NCBI Taxonomy" id="119954"/>
    <lineage>
        <taxon>Eukaryota</taxon>
        <taxon>Viridiplantae</taxon>
        <taxon>Streptophyta</taxon>
        <taxon>Embryophyta</taxon>
        <taxon>Tracheophyta</taxon>
        <taxon>Spermatophyta</taxon>
        <taxon>Magnoliopsida</taxon>
        <taxon>eudicotyledons</taxon>
        <taxon>Gunneridae</taxon>
        <taxon>Pentapetalae</taxon>
        <taxon>rosids</taxon>
        <taxon>malvids</taxon>
        <taxon>Myrtales</taxon>
        <taxon>Melastomataceae</taxon>
        <taxon>Melastomatoideae</taxon>
        <taxon>Melastomateae</taxon>
        <taxon>Melastoma</taxon>
    </lineage>
</organism>
<evidence type="ECO:0000313" key="2">
    <source>
        <dbReference type="Proteomes" id="UP001057402"/>
    </source>
</evidence>
<dbReference type="Proteomes" id="UP001057402">
    <property type="component" value="Chromosome 12"/>
</dbReference>
<name>A0ACB9KZJ9_9MYRT</name>
<protein>
    <submittedName>
        <fullName evidence="1">Uncharacterized protein</fullName>
    </submittedName>
</protein>
<proteinExistence type="predicted"/>